<keyword evidence="9" id="KW-0472">Membrane</keyword>
<organism evidence="11 12">
    <name type="scientific">Cercophora scortea</name>
    <dbReference type="NCBI Taxonomy" id="314031"/>
    <lineage>
        <taxon>Eukaryota</taxon>
        <taxon>Fungi</taxon>
        <taxon>Dikarya</taxon>
        <taxon>Ascomycota</taxon>
        <taxon>Pezizomycotina</taxon>
        <taxon>Sordariomycetes</taxon>
        <taxon>Sordariomycetidae</taxon>
        <taxon>Sordariales</taxon>
        <taxon>Lasiosphaeriaceae</taxon>
        <taxon>Cercophora</taxon>
    </lineage>
</organism>
<evidence type="ECO:0000313" key="11">
    <source>
        <dbReference type="EMBL" id="KAK3323358.1"/>
    </source>
</evidence>
<dbReference type="SUPFAM" id="SSF53448">
    <property type="entry name" value="Nucleotide-diphospho-sugar transferases"/>
    <property type="match status" value="1"/>
</dbReference>
<evidence type="ECO:0000256" key="9">
    <source>
        <dbReference type="ARBA" id="ARBA00023136"/>
    </source>
</evidence>
<evidence type="ECO:0000256" key="2">
    <source>
        <dbReference type="ARBA" id="ARBA00004922"/>
    </source>
</evidence>
<feature type="compositionally biased region" description="Basic and acidic residues" evidence="10">
    <location>
        <begin position="414"/>
        <end position="429"/>
    </location>
</feature>
<dbReference type="InterPro" id="IPR022751">
    <property type="entry name" value="Alpha_mannosyltransferase"/>
</dbReference>
<sequence length="562" mass="63177">MRRTSALGRRTSYVLLLSPFLLTLLYFASSRSSFDLLTLVPISLPSQSHELDEWWSSFYSHVEASQPYAAPVQIDGMGPIASFWKPNTTNARPTLTDLSAVDEANMRASHAFFIAGLPKLAERLPYDPDTTGIVTVTDEGSFGQVISMLLIARQSGSQLPIHIVLESSAGWIDYFCTHELRQLNGKCIYLHDVWGKLPSVLQLNPFQAKTISIMASSFQNVLFLDPSVLPVINPDTIFTPSSEPFASTGYIAWPDLWTSVVSPQFYTIAGDVQVPSLTARAASDRGVLAIDKARHADTILLSAYYNYYGTDYYSLLLTQSPHSEGNEENIFQAALVLDALGKKTETGYRYAQPTQWMEKESHSPNLSKKKKGYWDVKILPQVYPVTRDGKTRSLLLQQIDPREDYRAVMAAIEAADKQDEEKQARRTRDVPGSQTQSDGPGASFNPNDITEFLTNSSFLDSASNLTLDHDPAKILFFHYSSGVKLDFFTLSKSNNDKTKPITPLSAEEKMAKRLWGDPAWIVERTGRDVEKLLWKDAMEVWCRIAKFREACDRMREVWDEVY</sequence>
<dbReference type="Pfam" id="PF11051">
    <property type="entry name" value="Mannosyl_trans3"/>
    <property type="match status" value="2"/>
</dbReference>
<evidence type="ECO:0000256" key="7">
    <source>
        <dbReference type="ARBA" id="ARBA00022989"/>
    </source>
</evidence>
<comment type="caution">
    <text evidence="11">The sequence shown here is derived from an EMBL/GenBank/DDBJ whole genome shotgun (WGS) entry which is preliminary data.</text>
</comment>
<dbReference type="GO" id="GO:0046354">
    <property type="term" value="P:mannan biosynthetic process"/>
    <property type="evidence" value="ECO:0007669"/>
    <property type="project" value="TreeGrafter"/>
</dbReference>
<evidence type="ECO:0000256" key="8">
    <source>
        <dbReference type="ARBA" id="ARBA00023034"/>
    </source>
</evidence>
<comment type="similarity">
    <text evidence="3">Belongs to the MNN1/MNT family.</text>
</comment>
<evidence type="ECO:0000256" key="1">
    <source>
        <dbReference type="ARBA" id="ARBA00004323"/>
    </source>
</evidence>
<feature type="compositionally biased region" description="Polar residues" evidence="10">
    <location>
        <begin position="432"/>
        <end position="446"/>
    </location>
</feature>
<evidence type="ECO:0000313" key="12">
    <source>
        <dbReference type="Proteomes" id="UP001286456"/>
    </source>
</evidence>
<accession>A0AAE0M9D8</accession>
<keyword evidence="8" id="KW-0333">Golgi apparatus</keyword>
<reference evidence="11" key="2">
    <citation type="submission" date="2023-06" db="EMBL/GenBank/DDBJ databases">
        <authorList>
            <consortium name="Lawrence Berkeley National Laboratory"/>
            <person name="Haridas S."/>
            <person name="Hensen N."/>
            <person name="Bonometti L."/>
            <person name="Westerberg I."/>
            <person name="Brannstrom I.O."/>
            <person name="Guillou S."/>
            <person name="Cros-Aarteil S."/>
            <person name="Calhoun S."/>
            <person name="Kuo A."/>
            <person name="Mondo S."/>
            <person name="Pangilinan J."/>
            <person name="Riley R."/>
            <person name="Labutti K."/>
            <person name="Andreopoulos B."/>
            <person name="Lipzen A."/>
            <person name="Chen C."/>
            <person name="Yanf M."/>
            <person name="Daum C."/>
            <person name="Ng V."/>
            <person name="Clum A."/>
            <person name="Steindorff A."/>
            <person name="Ohm R."/>
            <person name="Martin F."/>
            <person name="Silar P."/>
            <person name="Natvig D."/>
            <person name="Lalanne C."/>
            <person name="Gautier V."/>
            <person name="Ament-Velasquez S.L."/>
            <person name="Kruys A."/>
            <person name="Hutchinson M.I."/>
            <person name="Powell A.J."/>
            <person name="Barry K."/>
            <person name="Miller A.N."/>
            <person name="Grigoriev I.V."/>
            <person name="Debuchy R."/>
            <person name="Gladieux P."/>
            <person name="Thoren M.H."/>
            <person name="Johannesson H."/>
        </authorList>
    </citation>
    <scope>NUCLEOTIDE SEQUENCE</scope>
    <source>
        <strain evidence="11">SMH4131-1</strain>
    </source>
</reference>
<dbReference type="PANTHER" id="PTHR31646">
    <property type="entry name" value="ALPHA-1,2-MANNOSYLTRANSFERASE MNN2"/>
    <property type="match status" value="1"/>
</dbReference>
<feature type="region of interest" description="Disordered" evidence="10">
    <location>
        <begin position="414"/>
        <end position="446"/>
    </location>
</feature>
<protein>
    <submittedName>
        <fullName evidence="11">Nucleotide-diphospho-sugar transferase</fullName>
    </submittedName>
</protein>
<evidence type="ECO:0000256" key="4">
    <source>
        <dbReference type="ARBA" id="ARBA00022679"/>
    </source>
</evidence>
<dbReference type="GO" id="GO:0000139">
    <property type="term" value="C:Golgi membrane"/>
    <property type="evidence" value="ECO:0007669"/>
    <property type="project" value="UniProtKB-SubCell"/>
</dbReference>
<evidence type="ECO:0000256" key="10">
    <source>
        <dbReference type="SAM" id="MobiDB-lite"/>
    </source>
</evidence>
<comment type="subcellular location">
    <subcellularLocation>
        <location evidence="1">Golgi apparatus membrane</location>
        <topology evidence="1">Single-pass type II membrane protein</topology>
    </subcellularLocation>
</comment>
<dbReference type="EMBL" id="JAUEPO010000004">
    <property type="protein sequence ID" value="KAK3323358.1"/>
    <property type="molecule type" value="Genomic_DNA"/>
</dbReference>
<dbReference type="PANTHER" id="PTHR31646:SF1">
    <property type="entry name" value="ALPHA-1,2-MANNOSYLTRANSFERASE MNN2"/>
    <property type="match status" value="1"/>
</dbReference>
<evidence type="ECO:0000256" key="5">
    <source>
        <dbReference type="ARBA" id="ARBA00022692"/>
    </source>
</evidence>
<reference evidence="11" key="1">
    <citation type="journal article" date="2023" name="Mol. Phylogenet. Evol.">
        <title>Genome-scale phylogeny and comparative genomics of the fungal order Sordariales.</title>
        <authorList>
            <person name="Hensen N."/>
            <person name="Bonometti L."/>
            <person name="Westerberg I."/>
            <person name="Brannstrom I.O."/>
            <person name="Guillou S."/>
            <person name="Cros-Aarteil S."/>
            <person name="Calhoun S."/>
            <person name="Haridas S."/>
            <person name="Kuo A."/>
            <person name="Mondo S."/>
            <person name="Pangilinan J."/>
            <person name="Riley R."/>
            <person name="LaButti K."/>
            <person name="Andreopoulos B."/>
            <person name="Lipzen A."/>
            <person name="Chen C."/>
            <person name="Yan M."/>
            <person name="Daum C."/>
            <person name="Ng V."/>
            <person name="Clum A."/>
            <person name="Steindorff A."/>
            <person name="Ohm R.A."/>
            <person name="Martin F."/>
            <person name="Silar P."/>
            <person name="Natvig D.O."/>
            <person name="Lalanne C."/>
            <person name="Gautier V."/>
            <person name="Ament-Velasquez S.L."/>
            <person name="Kruys A."/>
            <person name="Hutchinson M.I."/>
            <person name="Powell A.J."/>
            <person name="Barry K."/>
            <person name="Miller A.N."/>
            <person name="Grigoriev I.V."/>
            <person name="Debuchy R."/>
            <person name="Gladieux P."/>
            <person name="Hiltunen Thoren M."/>
            <person name="Johannesson H."/>
        </authorList>
    </citation>
    <scope>NUCLEOTIDE SEQUENCE</scope>
    <source>
        <strain evidence="11">SMH4131-1</strain>
    </source>
</reference>
<dbReference type="Proteomes" id="UP001286456">
    <property type="component" value="Unassembled WGS sequence"/>
</dbReference>
<name>A0AAE0M9D8_9PEZI</name>
<keyword evidence="4 11" id="KW-0808">Transferase</keyword>
<proteinExistence type="inferred from homology"/>
<dbReference type="GO" id="GO:0000026">
    <property type="term" value="F:alpha-1,2-mannosyltransferase activity"/>
    <property type="evidence" value="ECO:0007669"/>
    <property type="project" value="TreeGrafter"/>
</dbReference>
<evidence type="ECO:0000256" key="6">
    <source>
        <dbReference type="ARBA" id="ARBA00022968"/>
    </source>
</evidence>
<dbReference type="AlphaFoldDB" id="A0AAE0M9D8"/>
<keyword evidence="5" id="KW-0812">Transmembrane</keyword>
<keyword evidence="7" id="KW-1133">Transmembrane helix</keyword>
<keyword evidence="6" id="KW-0735">Signal-anchor</keyword>
<comment type="pathway">
    <text evidence="2">Protein modification; protein glycosylation.</text>
</comment>
<dbReference type="InterPro" id="IPR029044">
    <property type="entry name" value="Nucleotide-diphossugar_trans"/>
</dbReference>
<keyword evidence="12" id="KW-1185">Reference proteome</keyword>
<evidence type="ECO:0000256" key="3">
    <source>
        <dbReference type="ARBA" id="ARBA00009105"/>
    </source>
</evidence>
<gene>
    <name evidence="11" type="ORF">B0T19DRAFT_425744</name>
</gene>